<protein>
    <submittedName>
        <fullName evidence="2">Uncharacterized protein</fullName>
    </submittedName>
</protein>
<evidence type="ECO:0000313" key="3">
    <source>
        <dbReference type="Proteomes" id="UP000001064"/>
    </source>
</evidence>
<keyword evidence="3" id="KW-1185">Reference proteome</keyword>
<name>F1A581_DICPU</name>
<dbReference type="VEuPathDB" id="AmoebaDB:DICPUDRAFT_159895"/>
<dbReference type="GeneID" id="10510552"/>
<evidence type="ECO:0000313" key="2">
    <source>
        <dbReference type="EMBL" id="EGC28647.1"/>
    </source>
</evidence>
<dbReference type="KEGG" id="dpp:DICPUDRAFT_159895"/>
<dbReference type="eggNOG" id="ENOG502RHYE">
    <property type="taxonomic scope" value="Eukaryota"/>
</dbReference>
<feature type="compositionally biased region" description="Acidic residues" evidence="1">
    <location>
        <begin position="257"/>
        <end position="278"/>
    </location>
</feature>
<gene>
    <name evidence="2" type="ORF">DICPUDRAFT_159895</name>
</gene>
<dbReference type="OrthoDB" id="10664826at2759"/>
<dbReference type="EMBL" id="GL871576">
    <property type="protein sequence ID" value="EGC28647.1"/>
    <property type="molecule type" value="Genomic_DNA"/>
</dbReference>
<dbReference type="STRING" id="5786.F1A581"/>
<dbReference type="InParanoid" id="F1A581"/>
<accession>F1A581</accession>
<feature type="compositionally biased region" description="Acidic residues" evidence="1">
    <location>
        <begin position="286"/>
        <end position="297"/>
    </location>
</feature>
<dbReference type="Proteomes" id="UP000001064">
    <property type="component" value="Unassembled WGS sequence"/>
</dbReference>
<proteinExistence type="predicted"/>
<feature type="region of interest" description="Disordered" evidence="1">
    <location>
        <begin position="249"/>
        <end position="302"/>
    </location>
</feature>
<sequence length="452" mass="53240">MEDRDKIIKNNKCNIIRVYNIKGVKAHQVNGKWFEALGYRDLLKEASAWGVSLSYPYPKDLRNYILNIIGLCISAEKPIMCDCLLCLQEMPEPQAWPKMLSVVVYTIIKQQLKHEQELKELIIRRGLTPRESYTNRENVSIGDIAYYFQTHRFNIDLIKNQFRNIISDELGNNRSVFKFQRNPKSNFGDLWTLTNLECPWDVPSENNKKDTDKEDLGEQFNIVKTRLRENTNNSSENVKRKRLSIKDLDSLIKPNSEDEEEDEEESEEEGDEEEEEEDKLQILSSEESDEENEEEDFEEHKKPLAQIIPNKKLIKSIKKPQVRQLERNILDNFNFYNYISDFESFGYRISVEFTRFLVLKYLFDNGDGKNISSINSHQSKLQASPLINKFWCQIILTTSKYDELCNILGCKVRFDPDLLNHPVEVQKQRIAKSIQIYQKYFGDVDKEIWVFK</sequence>
<dbReference type="OMA" id="HINEITY"/>
<dbReference type="RefSeq" id="XP_003294825.1">
    <property type="nucleotide sequence ID" value="XM_003294777.1"/>
</dbReference>
<reference evidence="3" key="1">
    <citation type="journal article" date="2011" name="Genome Biol.">
        <title>Comparative genomics of the social amoebae Dictyostelium discoideum and Dictyostelium purpureum.</title>
        <authorList>
            <consortium name="US DOE Joint Genome Institute (JGI-PGF)"/>
            <person name="Sucgang R."/>
            <person name="Kuo A."/>
            <person name="Tian X."/>
            <person name="Salerno W."/>
            <person name="Parikh A."/>
            <person name="Feasley C.L."/>
            <person name="Dalin E."/>
            <person name="Tu H."/>
            <person name="Huang E."/>
            <person name="Barry K."/>
            <person name="Lindquist E."/>
            <person name="Shapiro H."/>
            <person name="Bruce D."/>
            <person name="Schmutz J."/>
            <person name="Salamov A."/>
            <person name="Fey P."/>
            <person name="Gaudet P."/>
            <person name="Anjard C."/>
            <person name="Babu M.M."/>
            <person name="Basu S."/>
            <person name="Bushmanova Y."/>
            <person name="van der Wel H."/>
            <person name="Katoh-Kurasawa M."/>
            <person name="Dinh C."/>
            <person name="Coutinho P.M."/>
            <person name="Saito T."/>
            <person name="Elias M."/>
            <person name="Schaap P."/>
            <person name="Kay R.R."/>
            <person name="Henrissat B."/>
            <person name="Eichinger L."/>
            <person name="Rivero F."/>
            <person name="Putnam N.H."/>
            <person name="West C.M."/>
            <person name="Loomis W.F."/>
            <person name="Chisholm R.L."/>
            <person name="Shaulsky G."/>
            <person name="Strassmann J.E."/>
            <person name="Queller D.C."/>
            <person name="Kuspa A."/>
            <person name="Grigoriev I.V."/>
        </authorList>
    </citation>
    <scope>NUCLEOTIDE SEQUENCE [LARGE SCALE GENOMIC DNA]</scope>
    <source>
        <strain evidence="3">QSDP1</strain>
    </source>
</reference>
<organism evidence="2 3">
    <name type="scientific">Dictyostelium purpureum</name>
    <name type="common">Slime mold</name>
    <dbReference type="NCBI Taxonomy" id="5786"/>
    <lineage>
        <taxon>Eukaryota</taxon>
        <taxon>Amoebozoa</taxon>
        <taxon>Evosea</taxon>
        <taxon>Eumycetozoa</taxon>
        <taxon>Dictyostelia</taxon>
        <taxon>Dictyosteliales</taxon>
        <taxon>Dictyosteliaceae</taxon>
        <taxon>Dictyostelium</taxon>
    </lineage>
</organism>
<evidence type="ECO:0000256" key="1">
    <source>
        <dbReference type="SAM" id="MobiDB-lite"/>
    </source>
</evidence>
<dbReference type="FunCoup" id="F1A581">
    <property type="interactions" value="937"/>
</dbReference>
<dbReference type="AlphaFoldDB" id="F1A581"/>